<sequence>MSANWLGYPQVMLAAWCPLATVGAWHLLRRLTLRLPPRERFTLAVAAALTPLLAVAVPYLPHSPLREALPWRAPIAWGISNGITDADPAHVLSALGSQLILAASVVPLVSLAVSFAAGALRVARTARTVAMLAPRQCGGIWIVDDDAGSPRSLASTVGLVRPRIILAAAVAESAEAPAIIRHERAHARAHHPLWIFLATCALRSWWWIPGRKAILGEMRLAAELRADQEARETYGAAAVARALCAQIEAGSRAAGHGLAPAGGGIAFLDPGVELTHRARALADPPRTLSAWQAWSVRAVIVAAVGAAAILL</sequence>
<protein>
    <recommendedName>
        <fullName evidence="4">M56 family peptidase</fullName>
    </recommendedName>
</protein>
<evidence type="ECO:0000256" key="1">
    <source>
        <dbReference type="SAM" id="Phobius"/>
    </source>
</evidence>
<keyword evidence="1" id="KW-0472">Membrane</keyword>
<evidence type="ECO:0000313" key="2">
    <source>
        <dbReference type="EMBL" id="TBO59197.1"/>
    </source>
</evidence>
<proteinExistence type="predicted"/>
<feature type="transmembrane region" description="Helical" evidence="1">
    <location>
        <begin position="99"/>
        <end position="123"/>
    </location>
</feature>
<keyword evidence="1" id="KW-1133">Transmembrane helix</keyword>
<dbReference type="Proteomes" id="UP000292452">
    <property type="component" value="Unassembled WGS sequence"/>
</dbReference>
<organism evidence="2 3">
    <name type="scientific">Streptomyces kasugaensis</name>
    <dbReference type="NCBI Taxonomy" id="1946"/>
    <lineage>
        <taxon>Bacteria</taxon>
        <taxon>Bacillati</taxon>
        <taxon>Actinomycetota</taxon>
        <taxon>Actinomycetes</taxon>
        <taxon>Kitasatosporales</taxon>
        <taxon>Streptomycetaceae</taxon>
        <taxon>Streptomyces</taxon>
    </lineage>
</organism>
<keyword evidence="3" id="KW-1185">Reference proteome</keyword>
<comment type="caution">
    <text evidence="2">The sequence shown here is derived from an EMBL/GenBank/DDBJ whole genome shotgun (WGS) entry which is preliminary data.</text>
</comment>
<gene>
    <name evidence="2" type="ORF">EYS09_13430</name>
</gene>
<dbReference type="RefSeq" id="WP_131123360.1">
    <property type="nucleotide sequence ID" value="NZ_SIXH01000093.1"/>
</dbReference>
<name>A0A4Q9HVM0_STRKA</name>
<feature type="transmembrane region" description="Helical" evidence="1">
    <location>
        <begin position="6"/>
        <end position="28"/>
    </location>
</feature>
<dbReference type="EMBL" id="SIXH01000093">
    <property type="protein sequence ID" value="TBO59197.1"/>
    <property type="molecule type" value="Genomic_DNA"/>
</dbReference>
<dbReference type="PANTHER" id="PTHR34978">
    <property type="entry name" value="POSSIBLE SENSOR-TRANSDUCER PROTEIN BLAR"/>
    <property type="match status" value="1"/>
</dbReference>
<evidence type="ECO:0000313" key="3">
    <source>
        <dbReference type="Proteomes" id="UP000292452"/>
    </source>
</evidence>
<reference evidence="2 3" key="1">
    <citation type="submission" date="2019-02" db="EMBL/GenBank/DDBJ databases">
        <title>Draft Genome Sequence of Streptomyces sp. AM-2504, identified by 16S rRNA comparative analysis as a Streptomyces Kasugaensis strain.</title>
        <authorList>
            <person name="Napolioni V."/>
            <person name="Giuliodori A.M."/>
            <person name="Spurio R."/>
            <person name="Fabbretti A."/>
        </authorList>
    </citation>
    <scope>NUCLEOTIDE SEQUENCE [LARGE SCALE GENOMIC DNA]</scope>
    <source>
        <strain evidence="2 3">AM-2504</strain>
    </source>
</reference>
<feature type="transmembrane region" description="Helical" evidence="1">
    <location>
        <begin position="40"/>
        <end position="60"/>
    </location>
</feature>
<evidence type="ECO:0008006" key="4">
    <source>
        <dbReference type="Google" id="ProtNLM"/>
    </source>
</evidence>
<keyword evidence="1" id="KW-0812">Transmembrane</keyword>
<dbReference type="InterPro" id="IPR052173">
    <property type="entry name" value="Beta-lactam_resp_regulator"/>
</dbReference>
<accession>A0A4Q9HVM0</accession>
<dbReference type="PANTHER" id="PTHR34978:SF3">
    <property type="entry name" value="SLR0241 PROTEIN"/>
    <property type="match status" value="1"/>
</dbReference>
<dbReference type="AlphaFoldDB" id="A0A4Q9HVM0"/>